<dbReference type="SUPFAM" id="SSF52777">
    <property type="entry name" value="CoA-dependent acyltransferases"/>
    <property type="match status" value="8"/>
</dbReference>
<evidence type="ECO:0000259" key="5">
    <source>
        <dbReference type="PROSITE" id="PS50075"/>
    </source>
</evidence>
<dbReference type="RefSeq" id="WP_123244629.1">
    <property type="nucleotide sequence ID" value="NZ_RJUJ01000002.1"/>
</dbReference>
<dbReference type="Gene3D" id="3.30.559.10">
    <property type="entry name" value="Chloramphenicol acetyltransferase-like domain"/>
    <property type="match status" value="4"/>
</dbReference>
<proteinExistence type="inferred from homology"/>
<dbReference type="GO" id="GO:0005829">
    <property type="term" value="C:cytosol"/>
    <property type="evidence" value="ECO:0007669"/>
    <property type="project" value="TreeGrafter"/>
</dbReference>
<dbReference type="InterPro" id="IPR023213">
    <property type="entry name" value="CAT-like_dom_sf"/>
</dbReference>
<organism evidence="6 7">
    <name type="scientific">Lonsdalea populi</name>
    <dbReference type="NCBI Taxonomy" id="1172565"/>
    <lineage>
        <taxon>Bacteria</taxon>
        <taxon>Pseudomonadati</taxon>
        <taxon>Pseudomonadota</taxon>
        <taxon>Gammaproteobacteria</taxon>
        <taxon>Enterobacterales</taxon>
        <taxon>Pectobacteriaceae</taxon>
        <taxon>Lonsdalea</taxon>
    </lineage>
</organism>
<dbReference type="NCBIfam" id="TIGR01733">
    <property type="entry name" value="AA-adenyl-dom"/>
    <property type="match status" value="4"/>
</dbReference>
<dbReference type="FunFam" id="3.40.50.980:FF:000002">
    <property type="entry name" value="Enterobactin synthetase component F"/>
    <property type="match status" value="2"/>
</dbReference>
<evidence type="ECO:0000256" key="4">
    <source>
        <dbReference type="ARBA" id="ARBA00022553"/>
    </source>
</evidence>
<feature type="domain" description="Carrier" evidence="5">
    <location>
        <begin position="2077"/>
        <end position="2152"/>
    </location>
</feature>
<protein>
    <submittedName>
        <fullName evidence="6">Amino acid adenylation domain-containing protein</fullName>
    </submittedName>
</protein>
<dbReference type="CDD" id="cd05930">
    <property type="entry name" value="A_NRPS"/>
    <property type="match status" value="1"/>
</dbReference>
<dbReference type="InterPro" id="IPR000873">
    <property type="entry name" value="AMP-dep_synth/lig_dom"/>
</dbReference>
<comment type="caution">
    <text evidence="6">The sequence shown here is derived from an EMBL/GenBank/DDBJ whole genome shotgun (WGS) entry which is preliminary data.</text>
</comment>
<dbReference type="PROSITE" id="PS50075">
    <property type="entry name" value="CARRIER"/>
    <property type="match status" value="4"/>
</dbReference>
<dbReference type="InterPro" id="IPR001242">
    <property type="entry name" value="Condensation_dom"/>
</dbReference>
<dbReference type="PROSITE" id="PS00455">
    <property type="entry name" value="AMP_BINDING"/>
    <property type="match status" value="4"/>
</dbReference>
<dbReference type="Proteomes" id="UP000274511">
    <property type="component" value="Unassembled WGS sequence"/>
</dbReference>
<dbReference type="InterPro" id="IPR006162">
    <property type="entry name" value="Ppantetheine_attach_site"/>
</dbReference>
<dbReference type="SMART" id="SM00823">
    <property type="entry name" value="PKS_PP"/>
    <property type="match status" value="4"/>
</dbReference>
<name>A0A3N0UUG4_9GAMM</name>
<dbReference type="SUPFAM" id="SSF47336">
    <property type="entry name" value="ACP-like"/>
    <property type="match status" value="4"/>
</dbReference>
<dbReference type="CDD" id="cd19531">
    <property type="entry name" value="LCL_NRPS-like"/>
    <property type="match status" value="2"/>
</dbReference>
<dbReference type="SUPFAM" id="SSF56801">
    <property type="entry name" value="Acetyl-CoA synthetase-like"/>
    <property type="match status" value="4"/>
</dbReference>
<keyword evidence="4" id="KW-0597">Phosphoprotein</keyword>
<dbReference type="InterPro" id="IPR045851">
    <property type="entry name" value="AMP-bd_C_sf"/>
</dbReference>
<dbReference type="FunFam" id="1.10.1200.10:FF:000016">
    <property type="entry name" value="Non-ribosomal peptide synthase"/>
    <property type="match status" value="1"/>
</dbReference>
<dbReference type="InterPro" id="IPR020845">
    <property type="entry name" value="AMP-binding_CS"/>
</dbReference>
<dbReference type="Pfam" id="PF00550">
    <property type="entry name" value="PP-binding"/>
    <property type="match status" value="4"/>
</dbReference>
<dbReference type="InterPro" id="IPR009081">
    <property type="entry name" value="PP-bd_ACP"/>
</dbReference>
<dbReference type="Pfam" id="PF00668">
    <property type="entry name" value="Condensation"/>
    <property type="match status" value="4"/>
</dbReference>
<sequence length="4266" mass="467893">MSIFDMQPRLTREAQFIHPLSRAQQGIWFAQHLNPDAKAKVFNVAEYLDIPTALNPQRFEMAVRTTVQETESLRVRLQISSLDVTQSTDMVSPWRFPVLDFCQESDPMEKANQWMAAACDQPFDLEQGPLFSFALIQIAAEHFLFYQCYHHIVMDGYSVSLFIQRVAERYAAFSTGERAPDSDFVGLAQAQKIEQDYETSPRARHDREYWLERLANRPDPVSVSGRQARCADILRRQHYLPEQTQQRLRRVAEQCKISLPELLITLVAFYLHRVTGREELLLGMPMTTRVSRALRRYPGMVSNVLPLRLSVSPATTLSAGIEQTKRAVFEVSRHQRYRYEALKADLGMAAGRETLFSTLINILPCHNESLCFEGTEAKIHNLLLGPVDDLSITLFDRGENGGIELCLNANAALYQEGTLTWHLRRLSHFFTSAAAEPGRPVGEFALLLPEELALMRRWHTTSASVFSSPHCLHELFEQQAKARPQAVAVSFEGRTLSYDALNRRANQLARELMAQGVQPDSRVAIALPRGSELIVAILAVLKAGAGYVPLDPGYPQARLQYMLKDSAPEVLLTCSSSLPSLGDLPPALPLRVLDDDAHSWTRHSEENIPVASLGLTPHHLAYIIYTSGSTGQPKGVMVEHRNVTRLLSSTQTLFDFDHRDIWTLFHSYAFDFSVWEIWGALLHGGRLVVVPQAVTRSPQALYQLVCREGVTVLNQTPGVFRQLTAAQADSDERHALRYVIFGGEALDVAALTPWYRQNPDVDTQLVNMYGITETTVHVTHCPLSAGMPAGESPIGRPLPDLRMYILDGRGEPVPLGVTGELYVGGAGVTRGYLNQPELTEARFPLDPFSGEAGARMYRTGDLGRWREDGTVEYLGRNDFQVKIRGFRIELGEIESRLAAHPQVDNAVVVAREEGDRGAQLVAYFVPAAQAGVDEPSAQTLRDFLFQTLPEYMLPAAYVRLASLPLTLNGKLDRRALPSPDADARAMRTYAAPQGPVEGALAQIWEDLLDVPQVGRHDNFFELGGHSMLAVGLMRQMRAVGLNADVRVLFEQPTLASLATAVGGTHEVTAPDSAIPIGCTQITPAMLPLATLSQSEIDRIVSTVPGGAAAVQDIYPLTPLQEGLLYHSLTSARQDPYLLHILMAFDSRARLDNFIQALNLVMARHDVLRTAMCWEGLREPMQVVYRTATLPVSHVKISPQAGCPVDQLLNARPARIDIDRAPLLAAQIAEDRPNDRWLMTLLYHHLVDDATSLQLLVNEALVLLRDAAAELPTPYQFRGHVAQVRQGGNAAMEEAFFHQLLGTVTEPTLPYGLADNQQDGRETREAIVPLPAALVAALREQGKVHGVGVASLVHLAWGRVVSVLSGREDVVFGTVLIGRLQGGAEQALGMFINTLPLRLTLADCSVTEALSQTQTRLAGLLRHEHASLSLAQRCSGILAPAPLFSALLNYRHTDLNPQDKVMTMAEGIEVLSADERTNYPLLLNVDDQASGLTLTVQSCSTVDAARVADYMQTALENLTQALRDDATRPLCAVGILPAAERTKLSAEGGESVSSTPSPHCLHELFEQQAKARPQAVAVSFEGRTLSYDALNRRANQLARELMAQGVQPDSRVAIALPRGSELIVAILAVLKAGAGYVPLDPGYPQARLQYMLKDSAPEVLLTCSSSLPSLGDLPPALPLRVLDDDAHSWTRHSEENIPVASLGLTPHHLAYIIYTSGSTGQPKGVMVEHRNVTRLLSSTQTLFDFDHRDIWTLFHSYAFDFSVWEIWGALLHGGRLVVVPQAVTRSPQALYQLVCREGVTVLNQTPGVFRQLTAAQADSDERHALRYVIFGGEALDVAALTPWYRQNPDVDTQLVNMYGITETTVHVTHCPLSAGMPAGESPIGRPLPDLRMYILDGRGEPVPLGVTGELYVGGAGVTRGYLNQPELTEARFPLDPFSGEAGARMYRTGDLGRWREDGTVEYLGRNDFQVKIRGFRIELGEIESALQACDGVKQAVVTAMSTKTQDKQLVAYYVAEQRGQVLATDALKAQLGQRLPAFMVPAAYVVLDSVPLTLNGKVDRSALPAPDLDAFEHQVYEAPQGDTETTLAAIWRSVLGVEQVGRHDSFFALGGHSLLAVQLISRVRSELQRELPVATLFECPVLHELAAALDIAPTGHLPDILPVAEGVHPPLSLAQQRLWFLSRMDDTARAAYVISFTIRMEGELDVAALALALDRIVARHAALRTRIAERDGTPMQIIDAESAGFPLRCMTSDAPGASSDAASELATDALAYGELMAVGAQEHHLRLWFHHLVADGWSVGIFLQELQSLYAAFSQGDGDPLPPLAIQFGDYAAWQQQHMQGDVLRAQQAYWAKQLRGIPDCLTLPSDRPRQPVQDYRGASVEFELDNSLTQDLKSLSHHHGATLFMLLLAGWSALMSRLSGQEDVVIGSPVAGRDRQELEPLIGMFVNTLALRVDLSEQPDTVALLAQVKATTLAAQGHPDIPFEQVVEMLAPARSLSHSPVFQVMLALQNTPDVALALPGLKTSILTDAVETAQFDLSLDLRETGGRITGRLYYATALFDAATAERYVGYWHALLRGMTADPHQPVQTLPLMPDVERRQLLFGFNATRADYPVGDALHTLFEGQAERQPDATAVECDGERLSYGELNRRANQLGRWLIEQGIRPDGRVAILLERGCDLIVAMLATLKAGGAYVPLDPATPAERLAYLLEDSGPQAIITGRALCGRLGERSHDPRTLVIDGDARPWTRCAQENIPLATLGLTPFHLAYLIYTSGSTGHPKGVMVEHRNILNLVHWHCAAFALRPLDGVSSLAGLGFDAAAWEIWPALSAGARLLLPSPAISRDPDRLLGWWSAQPLDVSFLPTPVAELAMAREVAPATLRTLLVGGDRLNRQPYAGARFALINNYGPTENTVVATSGEISADEALLHIGRPIANTQTYILDARMQPVPVGVCGELYIGGAQVARGYLNRQDLTTERFIPDPFSSEPHARLYRTGDLGRWRANGTIEFLGRSDFQVKIRGFRIELGEIEDALLHCEGIQQAVVVAQGGAAQEKRLIAYYLAEKGTNAPSIDALREQLLARLPEYMVPMAWVPLESLPLTANGKVDRRALPEPDDSAFIRQHYEAPQGKVEPVLAALWQTLLGVEKVGRRDNFFLLGGHSLLAVQLISRIRSDMERELDLKTLFMHPALSEMAEALGDRKVPPLPVISPQTATEPPLSLAQQRLWLLVQMDPAASAAYMITGGIRLQGELDSAALQQALDRIVARHAALRTHIVHRDGADVQAIAPVESGFPLQRLDMSGSQERPEPFMPSMSITAGPLAQGQLLRISEREHWLRLALHHIIADGWSVGILIRELCTLYSALSQGLPDPLPPLPIQYGDYAVWQRRHLQGASMQAQQRYWVEQLDGAPDNLVLPTDRPRPPTQCFAGAYKTLTLDANLTQALKTLSQRHGCTLYMTLLAGWSALMSRLSGQDDIVIGSPIAGRDRQEIEPLIGMFVNTLALRVALTPEMDTAALLAQVRSTTLAAQSHADIPFEHVVEAVAPVRTLSHSPIFQVMLALHNLPEMAPELPGLRLSPLPNETATCQFDLNLELRETNGLLEGTMYYATALFDEDTAQRYLDYWQRLLRGMVASPMQPVTTLPLVSAAERQRVLTAFNATESAYPADNCLHELFEMQARRQPTATALVCGERRLSYGELNVRANRLAHWLMAQGVRPDDRVAICVTRGPEMVVALLGILKAGGAYVPLDPLYPAERLAHMIADCAPRAVLCDDEGRASLASCSTLPPIVALSADEPAWAEAESSNPDPRTIGLSPRHLAYIVYTSGSTGRPKGVAMPHAPLVNLVHWQNRHTAGVTLQFASFGFDVASQEILSALTGGGRLIIVPDDVRLDMPRLADLLEQHHVERAFIPPSVLPALAQMYCASGRVPPAMDIIASGEALRLGPDVRALFQRAANVRLHNQYGPAETHVSSEYVCPATASNGVSQPPIGRPIANSRLYILDEQGEPVPVGVAGEIYIGGVGVARGYLNQPALTAERFIRDPFSTDADARMYKTGDRGRWRKDGVIDYLGRNDDQVKIRGFRIEPGEVEACLSGCPDVEAAVVIPRECGGEKRLVAYYQGSADIESMRAHLVAQLPAYMVPAAWVALAEFPLSPNGKVNRHALPEPGDEAFAHAVFEAPQDETELTVAAIWRALLGVERIGRHDNFFELGGHSLLAVQLVSRLRLELDVDLPLAEVFTHPSLSALSERILDLSIEQFDIAELLDMAASMEGEE</sequence>
<dbReference type="Gene3D" id="3.40.50.980">
    <property type="match status" value="8"/>
</dbReference>
<dbReference type="FunFam" id="3.40.50.980:FF:000001">
    <property type="entry name" value="Non-ribosomal peptide synthetase"/>
    <property type="match status" value="4"/>
</dbReference>
<dbReference type="InterPro" id="IPR036736">
    <property type="entry name" value="ACP-like_sf"/>
</dbReference>
<dbReference type="FunFam" id="3.30.300.30:FF:000010">
    <property type="entry name" value="Enterobactin synthetase component F"/>
    <property type="match status" value="4"/>
</dbReference>
<dbReference type="PROSITE" id="PS00012">
    <property type="entry name" value="PHOSPHOPANTETHEINE"/>
    <property type="match status" value="3"/>
</dbReference>
<dbReference type="Gene3D" id="2.30.38.10">
    <property type="entry name" value="Luciferase, Domain 3"/>
    <property type="match status" value="4"/>
</dbReference>
<accession>A0A3N0UUG4</accession>
<gene>
    <name evidence="6" type="ORF">EC392_02095</name>
</gene>
<feature type="domain" description="Carrier" evidence="5">
    <location>
        <begin position="991"/>
        <end position="1065"/>
    </location>
</feature>
<evidence type="ECO:0000256" key="1">
    <source>
        <dbReference type="ARBA" id="ARBA00001957"/>
    </source>
</evidence>
<feature type="domain" description="Carrier" evidence="5">
    <location>
        <begin position="4171"/>
        <end position="4246"/>
    </location>
</feature>
<dbReference type="Gene3D" id="3.30.559.30">
    <property type="entry name" value="Nonribosomal peptide synthetase, condensation domain"/>
    <property type="match status" value="4"/>
</dbReference>
<dbReference type="GO" id="GO:0031177">
    <property type="term" value="F:phosphopantetheine binding"/>
    <property type="evidence" value="ECO:0007669"/>
    <property type="project" value="InterPro"/>
</dbReference>
<dbReference type="GO" id="GO:0043041">
    <property type="term" value="P:amino acid activation for nonribosomal peptide biosynthetic process"/>
    <property type="evidence" value="ECO:0007669"/>
    <property type="project" value="TreeGrafter"/>
</dbReference>
<dbReference type="PANTHER" id="PTHR45527">
    <property type="entry name" value="NONRIBOSOMAL PEPTIDE SYNTHETASE"/>
    <property type="match status" value="1"/>
</dbReference>
<dbReference type="FunFam" id="3.40.50.12780:FF:000012">
    <property type="entry name" value="Non-ribosomal peptide synthetase"/>
    <property type="match status" value="4"/>
</dbReference>
<dbReference type="PANTHER" id="PTHR45527:SF14">
    <property type="entry name" value="PLIPASTATIN SYNTHASE SUBUNIT B"/>
    <property type="match status" value="1"/>
</dbReference>
<reference evidence="6 7" key="1">
    <citation type="submission" date="2018-10" db="EMBL/GenBank/DDBJ databases">
        <title>New species genome.</title>
        <authorList>
            <person name="Li Y."/>
        </authorList>
    </citation>
    <scope>NUCLEOTIDE SEQUENCE [LARGE SCALE GENOMIC DNA]</scope>
    <source>
        <strain evidence="6 7">L6_4B</strain>
    </source>
</reference>
<dbReference type="Gene3D" id="3.30.300.30">
    <property type="match status" value="4"/>
</dbReference>
<dbReference type="FunFam" id="1.10.1200.10:FF:000005">
    <property type="entry name" value="Nonribosomal peptide synthetase 1"/>
    <property type="match status" value="3"/>
</dbReference>
<dbReference type="Pfam" id="PF13193">
    <property type="entry name" value="AMP-binding_C"/>
    <property type="match status" value="4"/>
</dbReference>
<comment type="cofactor">
    <cofactor evidence="1">
        <name>pantetheine 4'-phosphate</name>
        <dbReference type="ChEBI" id="CHEBI:47942"/>
    </cofactor>
</comment>
<evidence type="ECO:0000313" key="7">
    <source>
        <dbReference type="Proteomes" id="UP000274511"/>
    </source>
</evidence>
<dbReference type="Pfam" id="PF00501">
    <property type="entry name" value="AMP-binding"/>
    <property type="match status" value="4"/>
</dbReference>
<dbReference type="InterPro" id="IPR010071">
    <property type="entry name" value="AA_adenyl_dom"/>
</dbReference>
<dbReference type="CDD" id="cd19544">
    <property type="entry name" value="E-C_NRPS"/>
    <property type="match status" value="1"/>
</dbReference>
<dbReference type="FunFam" id="2.30.38.10:FF:000001">
    <property type="entry name" value="Non-ribosomal peptide synthetase PvdI"/>
    <property type="match status" value="4"/>
</dbReference>
<dbReference type="InterPro" id="IPR025110">
    <property type="entry name" value="AMP-bd_C"/>
</dbReference>
<dbReference type="NCBIfam" id="NF003417">
    <property type="entry name" value="PRK04813.1"/>
    <property type="match status" value="4"/>
</dbReference>
<evidence type="ECO:0000313" key="6">
    <source>
        <dbReference type="EMBL" id="ROH83834.1"/>
    </source>
</evidence>
<dbReference type="EMBL" id="RJUJ01000002">
    <property type="protein sequence ID" value="ROH83834.1"/>
    <property type="molecule type" value="Genomic_DNA"/>
</dbReference>
<dbReference type="GO" id="GO:0003824">
    <property type="term" value="F:catalytic activity"/>
    <property type="evidence" value="ECO:0007669"/>
    <property type="project" value="InterPro"/>
</dbReference>
<dbReference type="CDD" id="cd17651">
    <property type="entry name" value="A_NRPS_VisG_like"/>
    <property type="match status" value="1"/>
</dbReference>
<dbReference type="Gene3D" id="1.10.1200.10">
    <property type="entry name" value="ACP-like"/>
    <property type="match status" value="4"/>
</dbReference>
<dbReference type="GO" id="GO:0072330">
    <property type="term" value="P:monocarboxylic acid biosynthetic process"/>
    <property type="evidence" value="ECO:0007669"/>
    <property type="project" value="UniProtKB-ARBA"/>
</dbReference>
<evidence type="ECO:0000256" key="2">
    <source>
        <dbReference type="ARBA" id="ARBA00006432"/>
    </source>
</evidence>
<comment type="similarity">
    <text evidence="2">Belongs to the ATP-dependent AMP-binding enzyme family.</text>
</comment>
<dbReference type="STRING" id="1172565.AU508_11745"/>
<feature type="domain" description="Carrier" evidence="5">
    <location>
        <begin position="3122"/>
        <end position="3197"/>
    </location>
</feature>
<dbReference type="InterPro" id="IPR020806">
    <property type="entry name" value="PKS_PP-bd"/>
</dbReference>
<keyword evidence="3" id="KW-0596">Phosphopantetheine</keyword>
<dbReference type="GO" id="GO:0044550">
    <property type="term" value="P:secondary metabolite biosynthetic process"/>
    <property type="evidence" value="ECO:0007669"/>
    <property type="project" value="UniProtKB-ARBA"/>
</dbReference>
<evidence type="ECO:0000256" key="3">
    <source>
        <dbReference type="ARBA" id="ARBA00022450"/>
    </source>
</evidence>
<dbReference type="CDD" id="cd17643">
    <property type="entry name" value="A_NRPS_Cytc1-like"/>
    <property type="match status" value="2"/>
</dbReference>